<accession>A0A3M0MBE7</accession>
<dbReference type="AlphaFoldDB" id="A0A3M0MBE7"/>
<organism evidence="2 3">
    <name type="scientific">Paracoccus alkanivorans</name>
    <dbReference type="NCBI Taxonomy" id="2116655"/>
    <lineage>
        <taxon>Bacteria</taxon>
        <taxon>Pseudomonadati</taxon>
        <taxon>Pseudomonadota</taxon>
        <taxon>Alphaproteobacteria</taxon>
        <taxon>Rhodobacterales</taxon>
        <taxon>Paracoccaceae</taxon>
        <taxon>Paracoccus</taxon>
    </lineage>
</organism>
<comment type="caution">
    <text evidence="2">The sequence shown here is derived from an EMBL/GenBank/DDBJ whole genome shotgun (WGS) entry which is preliminary data.</text>
</comment>
<evidence type="ECO:0000313" key="3">
    <source>
        <dbReference type="Proteomes" id="UP000273516"/>
    </source>
</evidence>
<dbReference type="SUPFAM" id="SSF74653">
    <property type="entry name" value="TolA/TonB C-terminal domain"/>
    <property type="match status" value="1"/>
</dbReference>
<feature type="chain" id="PRO_5018122084" description="TonB family protein" evidence="1">
    <location>
        <begin position="22"/>
        <end position="129"/>
    </location>
</feature>
<keyword evidence="1" id="KW-0732">Signal</keyword>
<evidence type="ECO:0000313" key="2">
    <source>
        <dbReference type="EMBL" id="RMC33624.1"/>
    </source>
</evidence>
<name>A0A3M0MBE7_9RHOB</name>
<dbReference type="Gene3D" id="3.30.1150.10">
    <property type="match status" value="1"/>
</dbReference>
<feature type="signal peptide" evidence="1">
    <location>
        <begin position="1"/>
        <end position="21"/>
    </location>
</feature>
<proteinExistence type="predicted"/>
<dbReference type="Pfam" id="PF13103">
    <property type="entry name" value="TonB_2"/>
    <property type="match status" value="1"/>
</dbReference>
<dbReference type="Proteomes" id="UP000273516">
    <property type="component" value="Unassembled WGS sequence"/>
</dbReference>
<evidence type="ECO:0008006" key="4">
    <source>
        <dbReference type="Google" id="ProtNLM"/>
    </source>
</evidence>
<protein>
    <recommendedName>
        <fullName evidence="4">TonB family protein</fullName>
    </recommendedName>
</protein>
<reference evidence="2 3" key="1">
    <citation type="submission" date="2018-07" db="EMBL/GenBank/DDBJ databases">
        <authorList>
            <person name="Zhang Y."/>
            <person name="Wang L."/>
            <person name="Ma S."/>
        </authorList>
    </citation>
    <scope>NUCLEOTIDE SEQUENCE [LARGE SCALE GENOMIC DNA]</scope>
    <source>
        <strain evidence="2 3">4-2</strain>
    </source>
</reference>
<sequence>MGMRKLVAVLAFTLIGVAAGADTSSDLKSWGLKIRASLRDVLSEQDKTKHNTNDVNSYKAVVGVKLRPNGEVLDVAVFDSSRKKYDHEVIRRIREASPLPSAPGKMNKDSYAFSLPINAVWRGPVGPFD</sequence>
<evidence type="ECO:0000256" key="1">
    <source>
        <dbReference type="SAM" id="SignalP"/>
    </source>
</evidence>
<gene>
    <name evidence="2" type="ORF">C9E81_15015</name>
</gene>
<keyword evidence="3" id="KW-1185">Reference proteome</keyword>
<dbReference type="EMBL" id="QOKZ01000006">
    <property type="protein sequence ID" value="RMC33624.1"/>
    <property type="molecule type" value="Genomic_DNA"/>
</dbReference>